<feature type="region of interest" description="Disordered" evidence="2">
    <location>
        <begin position="917"/>
        <end position="953"/>
    </location>
</feature>
<dbReference type="GO" id="GO:0005874">
    <property type="term" value="C:microtubule"/>
    <property type="evidence" value="ECO:0007669"/>
    <property type="project" value="TreeGrafter"/>
</dbReference>
<evidence type="ECO:0000256" key="2">
    <source>
        <dbReference type="SAM" id="MobiDB-lite"/>
    </source>
</evidence>
<feature type="region of interest" description="Disordered" evidence="2">
    <location>
        <begin position="577"/>
        <end position="602"/>
    </location>
</feature>
<gene>
    <name evidence="5" type="ORF">EVOR1521_LOCUS19698</name>
</gene>
<comment type="caution">
    <text evidence="5">The sequence shown here is derived from an EMBL/GenBank/DDBJ whole genome shotgun (WGS) entry which is preliminary data.</text>
</comment>
<feature type="compositionally biased region" description="Basic and acidic residues" evidence="2">
    <location>
        <begin position="453"/>
        <end position="462"/>
    </location>
</feature>
<feature type="domain" description="Kinesin motor" evidence="4">
    <location>
        <begin position="202"/>
        <end position="412"/>
    </location>
</feature>
<evidence type="ECO:0000313" key="6">
    <source>
        <dbReference type="Proteomes" id="UP001178507"/>
    </source>
</evidence>
<evidence type="ECO:0000259" key="4">
    <source>
        <dbReference type="PROSITE" id="PS50067"/>
    </source>
</evidence>
<keyword evidence="3" id="KW-1133">Transmembrane helix</keyword>
<comment type="caution">
    <text evidence="1">Lacks conserved residue(s) required for the propagation of feature annotation.</text>
</comment>
<keyword evidence="6" id="KW-1185">Reference proteome</keyword>
<dbReference type="Proteomes" id="UP001178507">
    <property type="component" value="Unassembled WGS sequence"/>
</dbReference>
<dbReference type="PROSITE" id="PS50067">
    <property type="entry name" value="KINESIN_MOTOR_2"/>
    <property type="match status" value="1"/>
</dbReference>
<comment type="similarity">
    <text evidence="1">Belongs to the TRAFAC class myosin-kinesin ATPase superfamily. Kinesin family.</text>
</comment>
<dbReference type="Gene3D" id="1.20.1070.10">
    <property type="entry name" value="Rhodopsin 7-helix transmembrane proteins"/>
    <property type="match status" value="1"/>
</dbReference>
<feature type="transmembrane region" description="Helical" evidence="3">
    <location>
        <begin position="742"/>
        <end position="767"/>
    </location>
</feature>
<dbReference type="InterPro" id="IPR036961">
    <property type="entry name" value="Kinesin_motor_dom_sf"/>
</dbReference>
<dbReference type="SUPFAM" id="SSF81321">
    <property type="entry name" value="Family A G protein-coupled receptor-like"/>
    <property type="match status" value="1"/>
</dbReference>
<dbReference type="Gene3D" id="3.40.850.10">
    <property type="entry name" value="Kinesin motor domain"/>
    <property type="match status" value="1"/>
</dbReference>
<proteinExistence type="inferred from homology"/>
<feature type="compositionally biased region" description="Basic and acidic residues" evidence="2">
    <location>
        <begin position="940"/>
        <end position="953"/>
    </location>
</feature>
<name>A0AA36IX33_9DINO</name>
<accession>A0AA36IX33</accession>
<feature type="region of interest" description="Disordered" evidence="2">
    <location>
        <begin position="440"/>
        <end position="474"/>
    </location>
</feature>
<dbReference type="GO" id="GO:0007018">
    <property type="term" value="P:microtubule-based movement"/>
    <property type="evidence" value="ECO:0007669"/>
    <property type="project" value="InterPro"/>
</dbReference>
<feature type="region of interest" description="Disordered" evidence="2">
    <location>
        <begin position="140"/>
        <end position="190"/>
    </location>
</feature>
<dbReference type="GO" id="GO:0016887">
    <property type="term" value="F:ATP hydrolysis activity"/>
    <property type="evidence" value="ECO:0007669"/>
    <property type="project" value="TreeGrafter"/>
</dbReference>
<feature type="transmembrane region" description="Helical" evidence="3">
    <location>
        <begin position="866"/>
        <end position="888"/>
    </location>
</feature>
<dbReference type="Pfam" id="PF00225">
    <property type="entry name" value="Kinesin"/>
    <property type="match status" value="1"/>
</dbReference>
<feature type="transmembrane region" description="Helical" evidence="3">
    <location>
        <begin position="606"/>
        <end position="628"/>
    </location>
</feature>
<evidence type="ECO:0000256" key="1">
    <source>
        <dbReference type="PROSITE-ProRule" id="PRU00283"/>
    </source>
</evidence>
<keyword evidence="3" id="KW-0812">Transmembrane</keyword>
<organism evidence="5 6">
    <name type="scientific">Effrenium voratum</name>
    <dbReference type="NCBI Taxonomy" id="2562239"/>
    <lineage>
        <taxon>Eukaryota</taxon>
        <taxon>Sar</taxon>
        <taxon>Alveolata</taxon>
        <taxon>Dinophyceae</taxon>
        <taxon>Suessiales</taxon>
        <taxon>Symbiodiniaceae</taxon>
        <taxon>Effrenium</taxon>
    </lineage>
</organism>
<dbReference type="InterPro" id="IPR027640">
    <property type="entry name" value="Kinesin-like_fam"/>
</dbReference>
<sequence>MAARMLAPKAPNRSWELERGEVQWLVWQLCHRQALLSVEPSKDELEEWWWKCQTFRVSALISAIEQQLESSWNGQHDWRPPFRALHLLEHLRTKPCAAEVTKVSLRKLQPLLAFLQGELPQFYGVTTRLLFFEPGPSRSQKKLAVDEPVPSERPPAQEENSPSSTAPGEDTSEADSDSPPQSEDPLPRIPQSQIPLCISRICDRGLIPRSVSALFEALAGQPDREEIEVSVSFYELYKDAVIDLLSERRRKVPVKATENGPQLVGLLRQVVATESDAYHLLFQGDSNRHFQSFAQNSETSRGHVFYLVHIAHRTTGQRAVLAFVDLAATIAVRNPANTAIAQSLDALKATLLALRDGREAFWESSILPQLLEPWLSPGSKSTIVLLSPVRFSSDVHQEAHEWLTFTRLAQEACCGKPLHSPLQANWSKKGLQVPASFQEGAETTDAKPTGEANKNEGVEGPRIEGAQTPPQTLGKVLHAGSYQPQVSGAVTPPAPNPQEVVSPVVGSRTPVMVNRVASPCRSAPRPVQAFTLPEASMIQRPASPTRALVPQVASPQASPPRNLSPLRHAALQVQPLSPPAQCRDGHSLAQPQQQHPGQHAMSRPSALAVAGSVLGGVLMGAFFCYLSLRIAVRADVKQPLTAIWRCAGDTLHPMVAAWWKEVKQWPEMNKRPLSDRIKLCYLLNVAMCLAQAAACFFTVFRWLHVNNVNGMRYLGYAFTCALMQAELVVLIAPYVPCYKLNMIAVMVFTHVWLLTGWIGSLQSGFLFEDSSWNSFVENYDASVLIVTDKGLLIGATATGLSIMMFIQMPMLLIMYMCNGGYKAHPDLPYNYTRLLFTVWLTWPAFPCWWLVSAEGLGLLADAKSNALGFGVLNCISKGSFTYVMLMIWTDHKKRWPRPPSAPKSKSQELGWLVKSLKSFDSQPPNPVKAEESIPQSLDDAEVKPTKSTKSNDW</sequence>
<dbReference type="SMART" id="SM00129">
    <property type="entry name" value="KISc"/>
    <property type="match status" value="1"/>
</dbReference>
<feature type="transmembrane region" description="Helical" evidence="3">
    <location>
        <begin position="679"/>
        <end position="703"/>
    </location>
</feature>
<dbReference type="GO" id="GO:0003777">
    <property type="term" value="F:microtubule motor activity"/>
    <property type="evidence" value="ECO:0007669"/>
    <property type="project" value="InterPro"/>
</dbReference>
<dbReference type="AlphaFoldDB" id="A0AA36IX33"/>
<feature type="transmembrane region" description="Helical" evidence="3">
    <location>
        <begin position="834"/>
        <end position="851"/>
    </location>
</feature>
<dbReference type="InterPro" id="IPR001752">
    <property type="entry name" value="Kinesin_motor_dom"/>
</dbReference>
<dbReference type="GO" id="GO:0005524">
    <property type="term" value="F:ATP binding"/>
    <property type="evidence" value="ECO:0007669"/>
    <property type="project" value="InterPro"/>
</dbReference>
<feature type="transmembrane region" description="Helical" evidence="3">
    <location>
        <begin position="715"/>
        <end position="735"/>
    </location>
</feature>
<protein>
    <recommendedName>
        <fullName evidence="4">Kinesin motor domain-containing protein</fullName>
    </recommendedName>
</protein>
<dbReference type="GO" id="GO:0005871">
    <property type="term" value="C:kinesin complex"/>
    <property type="evidence" value="ECO:0007669"/>
    <property type="project" value="TreeGrafter"/>
</dbReference>
<dbReference type="EMBL" id="CAUJNA010003101">
    <property type="protein sequence ID" value="CAJ1395231.1"/>
    <property type="molecule type" value="Genomic_DNA"/>
</dbReference>
<dbReference type="InterPro" id="IPR027417">
    <property type="entry name" value="P-loop_NTPase"/>
</dbReference>
<dbReference type="GO" id="GO:0008017">
    <property type="term" value="F:microtubule binding"/>
    <property type="evidence" value="ECO:0007669"/>
    <property type="project" value="InterPro"/>
</dbReference>
<feature type="transmembrane region" description="Helical" evidence="3">
    <location>
        <begin position="791"/>
        <end position="813"/>
    </location>
</feature>
<evidence type="ECO:0000313" key="5">
    <source>
        <dbReference type="EMBL" id="CAJ1395231.1"/>
    </source>
</evidence>
<dbReference type="PANTHER" id="PTHR24115">
    <property type="entry name" value="KINESIN-RELATED"/>
    <property type="match status" value="1"/>
</dbReference>
<reference evidence="5" key="1">
    <citation type="submission" date="2023-08" db="EMBL/GenBank/DDBJ databases">
        <authorList>
            <person name="Chen Y."/>
            <person name="Shah S."/>
            <person name="Dougan E. K."/>
            <person name="Thang M."/>
            <person name="Chan C."/>
        </authorList>
    </citation>
    <scope>NUCLEOTIDE SEQUENCE</scope>
</reference>
<evidence type="ECO:0000256" key="3">
    <source>
        <dbReference type="SAM" id="Phobius"/>
    </source>
</evidence>
<feature type="compositionally biased region" description="Low complexity" evidence="2">
    <location>
        <begin position="589"/>
        <end position="600"/>
    </location>
</feature>
<dbReference type="SUPFAM" id="SSF52540">
    <property type="entry name" value="P-loop containing nucleoside triphosphate hydrolases"/>
    <property type="match status" value="1"/>
</dbReference>
<keyword evidence="3" id="KW-0472">Membrane</keyword>